<gene>
    <name evidence="1" type="ORF">ERS852411_02297</name>
</gene>
<dbReference type="Proteomes" id="UP000095746">
    <property type="component" value="Unassembled WGS sequence"/>
</dbReference>
<accession>A0A174IK04</accession>
<reference evidence="1 2" key="1">
    <citation type="submission" date="2015-09" db="EMBL/GenBank/DDBJ databases">
        <authorList>
            <consortium name="Pathogen Informatics"/>
        </authorList>
    </citation>
    <scope>NUCLEOTIDE SEQUENCE [LARGE SCALE GENOMIC DNA]</scope>
    <source>
        <strain evidence="1 2">2789STDY5608854</strain>
    </source>
</reference>
<sequence length="128" mass="14905">MDLDNYVRFDWSVLAPEQYEVERNMADGYYETSFRLDWYRLSLPALAEPFARDLFSRHTFYAEIPERYTVAPLDVPDTDAVLITEEGGFGQDVLLCRGTVVFYLRYYGDQELSAHPELLAELAQFDGR</sequence>
<dbReference type="EMBL" id="CYZT01000191">
    <property type="protein sequence ID" value="CUO86721.1"/>
    <property type="molecule type" value="Genomic_DNA"/>
</dbReference>
<evidence type="ECO:0000313" key="2">
    <source>
        <dbReference type="Proteomes" id="UP000095746"/>
    </source>
</evidence>
<name>A0A174IK04_FLAPL</name>
<proteinExistence type="predicted"/>
<evidence type="ECO:0000313" key="1">
    <source>
        <dbReference type="EMBL" id="CUO86721.1"/>
    </source>
</evidence>
<dbReference type="AlphaFoldDB" id="A0A174IK04"/>
<organism evidence="1 2">
    <name type="scientific">Flavonifractor plautii</name>
    <name type="common">Fusobacterium plautii</name>
    <dbReference type="NCBI Taxonomy" id="292800"/>
    <lineage>
        <taxon>Bacteria</taxon>
        <taxon>Bacillati</taxon>
        <taxon>Bacillota</taxon>
        <taxon>Clostridia</taxon>
        <taxon>Eubacteriales</taxon>
        <taxon>Oscillospiraceae</taxon>
        <taxon>Flavonifractor</taxon>
    </lineage>
</organism>
<protein>
    <submittedName>
        <fullName evidence="1">Uncharacterized protein</fullName>
    </submittedName>
</protein>